<dbReference type="InterPro" id="IPR010105">
    <property type="entry name" value="TonB_sidphr_rcpt"/>
</dbReference>
<keyword evidence="6 14" id="KW-0812">Transmembrane</keyword>
<keyword evidence="3 14" id="KW-0813">Transport</keyword>
<evidence type="ECO:0000256" key="2">
    <source>
        <dbReference type="ARBA" id="ARBA00009810"/>
    </source>
</evidence>
<dbReference type="PANTHER" id="PTHR32552">
    <property type="entry name" value="FERRICHROME IRON RECEPTOR-RELATED"/>
    <property type="match status" value="1"/>
</dbReference>
<dbReference type="Gene3D" id="2.170.130.10">
    <property type="entry name" value="TonB-dependent receptor, plug domain"/>
    <property type="match status" value="1"/>
</dbReference>
<keyword evidence="8" id="KW-0408">Iron</keyword>
<feature type="domain" description="TonB-dependent receptor plug" evidence="17">
    <location>
        <begin position="59"/>
        <end position="159"/>
    </location>
</feature>
<evidence type="ECO:0000256" key="3">
    <source>
        <dbReference type="ARBA" id="ARBA00022448"/>
    </source>
</evidence>
<comment type="subcellular location">
    <subcellularLocation>
        <location evidence="1 14">Cell outer membrane</location>
        <topology evidence="1 14">Multi-pass membrane protein</topology>
    </subcellularLocation>
</comment>
<dbReference type="SUPFAM" id="SSF56935">
    <property type="entry name" value="Porins"/>
    <property type="match status" value="1"/>
</dbReference>
<dbReference type="InterPro" id="IPR000531">
    <property type="entry name" value="Beta-barrel_TonB"/>
</dbReference>
<evidence type="ECO:0000259" key="16">
    <source>
        <dbReference type="Pfam" id="PF00593"/>
    </source>
</evidence>
<evidence type="ECO:0000256" key="11">
    <source>
        <dbReference type="ARBA" id="ARBA00023136"/>
    </source>
</evidence>
<evidence type="ECO:0000256" key="8">
    <source>
        <dbReference type="ARBA" id="ARBA00023004"/>
    </source>
</evidence>
<keyword evidence="19" id="KW-1185">Reference proteome</keyword>
<keyword evidence="5" id="KW-0410">Iron transport</keyword>
<reference evidence="18" key="1">
    <citation type="submission" date="2020-05" db="EMBL/GenBank/DDBJ databases">
        <title>Chitinophaga laudate sp. nov., isolated from a tropical peat swamp.</title>
        <authorList>
            <person name="Goh C.B.S."/>
            <person name="Lee M.S."/>
            <person name="Parimannan S."/>
            <person name="Pasbakhsh P."/>
            <person name="Yule C.M."/>
            <person name="Rajandas H."/>
            <person name="Loke S."/>
            <person name="Croft L."/>
            <person name="Tan J.B.L."/>
        </authorList>
    </citation>
    <scope>NUCLEOTIDE SEQUENCE</scope>
    <source>
        <strain evidence="18">Mgbs1</strain>
    </source>
</reference>
<evidence type="ECO:0000256" key="10">
    <source>
        <dbReference type="ARBA" id="ARBA00023077"/>
    </source>
</evidence>
<keyword evidence="7" id="KW-0732">Signal</keyword>
<comment type="similarity">
    <text evidence="2 14 15">Belongs to the TonB-dependent receptor family.</text>
</comment>
<evidence type="ECO:0000256" key="9">
    <source>
        <dbReference type="ARBA" id="ARBA00023065"/>
    </source>
</evidence>
<organism evidence="18 19">
    <name type="scientific">Chitinophaga solisilvae</name>
    <dbReference type="NCBI Taxonomy" id="1233460"/>
    <lineage>
        <taxon>Bacteria</taxon>
        <taxon>Pseudomonadati</taxon>
        <taxon>Bacteroidota</taxon>
        <taxon>Chitinophagia</taxon>
        <taxon>Chitinophagales</taxon>
        <taxon>Chitinophagaceae</taxon>
        <taxon>Chitinophaga</taxon>
    </lineage>
</organism>
<evidence type="ECO:0000256" key="1">
    <source>
        <dbReference type="ARBA" id="ARBA00004571"/>
    </source>
</evidence>
<evidence type="ECO:0000256" key="7">
    <source>
        <dbReference type="ARBA" id="ARBA00022729"/>
    </source>
</evidence>
<dbReference type="Pfam" id="PF00593">
    <property type="entry name" value="TonB_dep_Rec_b-barrel"/>
    <property type="match status" value="1"/>
</dbReference>
<dbReference type="NCBIfam" id="TIGR01783">
    <property type="entry name" value="TonB-siderophor"/>
    <property type="match status" value="1"/>
</dbReference>
<keyword evidence="12 18" id="KW-0675">Receptor</keyword>
<evidence type="ECO:0000313" key="19">
    <source>
        <dbReference type="Proteomes" id="UP000281028"/>
    </source>
</evidence>
<dbReference type="GO" id="GO:0038023">
    <property type="term" value="F:signaling receptor activity"/>
    <property type="evidence" value="ECO:0007669"/>
    <property type="project" value="InterPro"/>
</dbReference>
<accession>A0A433WM49</accession>
<dbReference type="PANTHER" id="PTHR32552:SF68">
    <property type="entry name" value="FERRICHROME OUTER MEMBRANE TRANSPORTER_PHAGE RECEPTOR"/>
    <property type="match status" value="1"/>
</dbReference>
<dbReference type="Gene3D" id="2.40.170.20">
    <property type="entry name" value="TonB-dependent receptor, beta-barrel domain"/>
    <property type="match status" value="1"/>
</dbReference>
<evidence type="ECO:0000313" key="18">
    <source>
        <dbReference type="EMBL" id="NSL90743.1"/>
    </source>
</evidence>
<dbReference type="EMBL" id="RIAR02000001">
    <property type="protein sequence ID" value="NSL90743.1"/>
    <property type="molecule type" value="Genomic_DNA"/>
</dbReference>
<evidence type="ECO:0000259" key="17">
    <source>
        <dbReference type="Pfam" id="PF07715"/>
    </source>
</evidence>
<dbReference type="InterPro" id="IPR037066">
    <property type="entry name" value="Plug_dom_sf"/>
</dbReference>
<evidence type="ECO:0000256" key="4">
    <source>
        <dbReference type="ARBA" id="ARBA00022452"/>
    </source>
</evidence>
<keyword evidence="9" id="KW-0406">Ion transport</keyword>
<evidence type="ECO:0000256" key="6">
    <source>
        <dbReference type="ARBA" id="ARBA00022692"/>
    </source>
</evidence>
<keyword evidence="13 14" id="KW-0998">Cell outer membrane</keyword>
<dbReference type="PROSITE" id="PS52016">
    <property type="entry name" value="TONB_DEPENDENT_REC_3"/>
    <property type="match status" value="1"/>
</dbReference>
<proteinExistence type="inferred from homology"/>
<dbReference type="AlphaFoldDB" id="A0A433WM49"/>
<dbReference type="InterPro" id="IPR039426">
    <property type="entry name" value="TonB-dep_rcpt-like"/>
</dbReference>
<keyword evidence="4 14" id="KW-1134">Transmembrane beta strand</keyword>
<dbReference type="Proteomes" id="UP000281028">
    <property type="component" value="Unassembled WGS sequence"/>
</dbReference>
<evidence type="ECO:0000256" key="15">
    <source>
        <dbReference type="RuleBase" id="RU003357"/>
    </source>
</evidence>
<keyword evidence="11 14" id="KW-0472">Membrane</keyword>
<evidence type="ECO:0000256" key="5">
    <source>
        <dbReference type="ARBA" id="ARBA00022496"/>
    </source>
</evidence>
<dbReference type="CDD" id="cd01347">
    <property type="entry name" value="ligand_gated_channel"/>
    <property type="match status" value="1"/>
</dbReference>
<name>A0A433WM49_9BACT</name>
<evidence type="ECO:0000256" key="13">
    <source>
        <dbReference type="ARBA" id="ARBA00023237"/>
    </source>
</evidence>
<protein>
    <submittedName>
        <fullName evidence="18">TonB-dependent receptor</fullName>
    </submittedName>
</protein>
<dbReference type="GO" id="GO:0009279">
    <property type="term" value="C:cell outer membrane"/>
    <property type="evidence" value="ECO:0007669"/>
    <property type="project" value="UniProtKB-SubCell"/>
</dbReference>
<dbReference type="InterPro" id="IPR036942">
    <property type="entry name" value="Beta-barrel_TonB_sf"/>
</dbReference>
<dbReference type="GO" id="GO:0015891">
    <property type="term" value="P:siderophore transport"/>
    <property type="evidence" value="ECO:0007669"/>
    <property type="project" value="InterPro"/>
</dbReference>
<sequence length="711" mass="79488">MRFKRSILSCMAVLPLAVLAQEKDSLRHRRELQEIVIAGKQDGYKQDISSLATRSPLSLLETPQAIQVAGQQVIRDKQAFTLNDLTPVLTGVKANNGMGAFGMRGFNGYNHFDGGFITFNGIRGNFYMWNQAPLLYNIERVEVLRGPASALFSEGSPGGLINMVTKKPQAGRQLSIDAAWGSWNYARFAIDATGTLSGNKRWLYRAIGGYDRSNSYRDNQFAENIFLAPSVTWLASAKTDVNLELNYSRSNAVQTYDRGTFVKKRTDGTYDFDFYPGNLTVQSPSDFGRNTNTSATLTFNHRVNDRLSFAVVQRLVRSQLNFADHFLKGEIVDDKIKRSYQTWDYVQFSAQTTAYAHYRLQTGSVQHNLLAGIDYNRYGWSKNLYRDAASTTMDIFRPDYSNDVPAPDPSDYYDDNKQANTLAGGYIQDQINILKQLKVLLSLRYDHYKLLQTPMSAKDDLQGDTSRTSAWTPRAGIVYMPAPHMAVYASYTRSFNPQLSNAGSRGGPFPPRTATQYEIGYKGDFFGEKLSVMAALYHINYTNILADAGIPESPRQQTIVPGTRSRGAEVTLQGNLRNLSIVAGYAYNQHRLTRNSSIGKEGDRYVNAPDHNANIWAKYQFSRTRLKGLGIAAGGRYISSQVGNMKTQDFIIPSSVVLDAALSYAYSRYNFQFNLNNLTNTRYFNGGLSRTAVAALGNPLNFRLGVNVLIL</sequence>
<dbReference type="InterPro" id="IPR012910">
    <property type="entry name" value="Plug_dom"/>
</dbReference>
<dbReference type="Pfam" id="PF07715">
    <property type="entry name" value="Plug"/>
    <property type="match status" value="1"/>
</dbReference>
<dbReference type="OrthoDB" id="9775095at2"/>
<feature type="domain" description="TonB-dependent receptor-like beta-barrel" evidence="16">
    <location>
        <begin position="250"/>
        <end position="678"/>
    </location>
</feature>
<evidence type="ECO:0000256" key="14">
    <source>
        <dbReference type="PROSITE-ProRule" id="PRU01360"/>
    </source>
</evidence>
<evidence type="ECO:0000256" key="12">
    <source>
        <dbReference type="ARBA" id="ARBA00023170"/>
    </source>
</evidence>
<gene>
    <name evidence="18" type="ORF">ECE50_028225</name>
</gene>
<dbReference type="GO" id="GO:0015344">
    <property type="term" value="F:siderophore uptake transmembrane transporter activity"/>
    <property type="evidence" value="ECO:0007669"/>
    <property type="project" value="TreeGrafter"/>
</dbReference>
<comment type="caution">
    <text evidence="18">The sequence shown here is derived from an EMBL/GenBank/DDBJ whole genome shotgun (WGS) entry which is preliminary data.</text>
</comment>
<keyword evidence="10 15" id="KW-0798">TonB box</keyword>